<dbReference type="PANTHER" id="PTHR41913">
    <property type="entry name" value="DUF1684 DOMAIN-CONTAINING PROTEIN"/>
    <property type="match status" value="1"/>
</dbReference>
<keyword evidence="2" id="KW-1185">Reference proteome</keyword>
<organism evidence="1 2">
    <name type="scientific">Mesorhizobium liriopis</name>
    <dbReference type="NCBI Taxonomy" id="2953882"/>
    <lineage>
        <taxon>Bacteria</taxon>
        <taxon>Pseudomonadati</taxon>
        <taxon>Pseudomonadota</taxon>
        <taxon>Alphaproteobacteria</taxon>
        <taxon>Hyphomicrobiales</taxon>
        <taxon>Phyllobacteriaceae</taxon>
        <taxon>Mesorhizobium</taxon>
    </lineage>
</organism>
<proteinExistence type="predicted"/>
<accession>A0ABT1C676</accession>
<dbReference type="Proteomes" id="UP001205906">
    <property type="component" value="Unassembled WGS sequence"/>
</dbReference>
<protein>
    <submittedName>
        <fullName evidence="1">DUF1684 domain-containing protein</fullName>
    </submittedName>
</protein>
<evidence type="ECO:0000313" key="2">
    <source>
        <dbReference type="Proteomes" id="UP001205906"/>
    </source>
</evidence>
<sequence>MTDLVAEWEDWKTRRLQALTAPDGWINIIGRFPLENGTVSVGSAEDNDIVLAEGPAYVGTLTQDDEGVSYMPVDGGPAQKLALSKSKPPRFTAGDLLLEVTTLNGENALRVRHTASDVARHLKPLRYFPFDPSWRITAEWRELEAPKQLTIDTSKRIATDVAATHCAVFKRDGQRFELLATHGTPERPQFVIRDRTAGAQTYPAARFVFGEDVTADTIVLDFNRAVSPPCAFTDFAVCPLPPAENVLPVAVEAGELKPEH</sequence>
<dbReference type="RefSeq" id="WP_252818889.1">
    <property type="nucleotide sequence ID" value="NZ_JAMXQS010000005.1"/>
</dbReference>
<dbReference type="InterPro" id="IPR012467">
    <property type="entry name" value="DUF1684"/>
</dbReference>
<comment type="caution">
    <text evidence="1">The sequence shown here is derived from an EMBL/GenBank/DDBJ whole genome shotgun (WGS) entry which is preliminary data.</text>
</comment>
<dbReference type="EMBL" id="JAMXQS010000005">
    <property type="protein sequence ID" value="MCO6050329.1"/>
    <property type="molecule type" value="Genomic_DNA"/>
</dbReference>
<dbReference type="Pfam" id="PF07920">
    <property type="entry name" value="DUF1684"/>
    <property type="match status" value="1"/>
</dbReference>
<dbReference type="PANTHER" id="PTHR41913:SF1">
    <property type="entry name" value="DUF1684 DOMAIN-CONTAINING PROTEIN"/>
    <property type="match status" value="1"/>
</dbReference>
<reference evidence="1 2" key="1">
    <citation type="submission" date="2022-06" db="EMBL/GenBank/DDBJ databases">
        <title>Mesorhizobium sp. strain RP14 Genome sequencing and assembly.</title>
        <authorList>
            <person name="Kim I."/>
        </authorList>
    </citation>
    <scope>NUCLEOTIDE SEQUENCE [LARGE SCALE GENOMIC DNA]</scope>
    <source>
        <strain evidence="2">RP14(2022)</strain>
    </source>
</reference>
<evidence type="ECO:0000313" key="1">
    <source>
        <dbReference type="EMBL" id="MCO6050329.1"/>
    </source>
</evidence>
<gene>
    <name evidence="1" type="ORF">NGM99_11095</name>
</gene>
<name>A0ABT1C676_9HYPH</name>